<protein>
    <submittedName>
        <fullName evidence="4">MBL fold metallo-hydrolase</fullName>
    </submittedName>
</protein>
<dbReference type="SMART" id="SM00849">
    <property type="entry name" value="Lactamase_B"/>
    <property type="match status" value="1"/>
</dbReference>
<dbReference type="InterPro" id="IPR036866">
    <property type="entry name" value="RibonucZ/Hydroxyglut_hydro"/>
</dbReference>
<dbReference type="Gene3D" id="3.40.50.10890">
    <property type="match status" value="1"/>
</dbReference>
<sequence length="460" mass="49434">MKLSFLGAADCVTGSRHLLDLGEQRLLLDCGLFQGYKQLRERNWAGLGLAAASIDAVLLSHAHLDHSGYIPALRSQGFKGQIFSTGATRDLCEVLLLDSAHLQEEDARRANRQGTSKHAKALPLYTVNDTKKALTHFVGLPRDGRLKLGHGESQAEIRFVPVGHLLGACAISISAQGKTLVYSGDIGRNNDLLMPGPQRIEAADVLLIESTYGNRLHPAEDVQTRLAQILRNTFKRGGSVLLPSFAVGRAQSLLLVLQRLRETGELAQDVPIYLDSPMAAQATQLTIKHKKLLRIAASEAAGLCEGVQLVTKGADSLKLAASLASTRGRPSIVISASGMATGGRVLNYIETLAPQARHHIAFPGFQVGGSRGAKMVEGAREIKLHGKYVAVNAEVSHLEGFSGHADADGLMAWLRGFKKAPSQVFVVHGEPAASDALRSRIQDELGWPVRVPQHGETVEL</sequence>
<dbReference type="SUPFAM" id="SSF56281">
    <property type="entry name" value="Metallo-hydrolase/oxidoreductase"/>
    <property type="match status" value="1"/>
</dbReference>
<dbReference type="Proteomes" id="UP001209701">
    <property type="component" value="Unassembled WGS sequence"/>
</dbReference>
<comment type="caution">
    <text evidence="4">The sequence shown here is derived from an EMBL/GenBank/DDBJ whole genome shotgun (WGS) entry which is preliminary data.</text>
</comment>
<dbReference type="InterPro" id="IPR001279">
    <property type="entry name" value="Metallo-B-lactamas"/>
</dbReference>
<organism evidence="4 5">
    <name type="scientific">Roseateles oligotrophus</name>
    <dbReference type="NCBI Taxonomy" id="1769250"/>
    <lineage>
        <taxon>Bacteria</taxon>
        <taxon>Pseudomonadati</taxon>
        <taxon>Pseudomonadota</taxon>
        <taxon>Betaproteobacteria</taxon>
        <taxon>Burkholderiales</taxon>
        <taxon>Sphaerotilaceae</taxon>
        <taxon>Roseateles</taxon>
    </lineage>
</organism>
<gene>
    <name evidence="4" type="ORF">LNV07_03430</name>
</gene>
<dbReference type="InterPro" id="IPR022712">
    <property type="entry name" value="Beta_Casp"/>
</dbReference>
<dbReference type="EMBL" id="JAJIRN010000002">
    <property type="protein sequence ID" value="MCV2367147.1"/>
    <property type="molecule type" value="Genomic_DNA"/>
</dbReference>
<feature type="domain" description="Beta-Casp" evidence="3">
    <location>
        <begin position="250"/>
        <end position="375"/>
    </location>
</feature>
<dbReference type="Pfam" id="PF07521">
    <property type="entry name" value="RMMBL"/>
    <property type="match status" value="1"/>
</dbReference>
<keyword evidence="5" id="KW-1185">Reference proteome</keyword>
<dbReference type="PANTHER" id="PTHR11203:SF37">
    <property type="entry name" value="INTEGRATOR COMPLEX SUBUNIT 11"/>
    <property type="match status" value="1"/>
</dbReference>
<dbReference type="InterPro" id="IPR050698">
    <property type="entry name" value="MBL"/>
</dbReference>
<dbReference type="Gene3D" id="3.60.15.10">
    <property type="entry name" value="Ribonuclease Z/Hydroxyacylglutathione hydrolase-like"/>
    <property type="match status" value="1"/>
</dbReference>
<dbReference type="PANTHER" id="PTHR11203">
    <property type="entry name" value="CLEAVAGE AND POLYADENYLATION SPECIFICITY FACTOR FAMILY MEMBER"/>
    <property type="match status" value="1"/>
</dbReference>
<evidence type="ECO:0000256" key="1">
    <source>
        <dbReference type="ARBA" id="ARBA00022801"/>
    </source>
</evidence>
<name>A0ABT2YA13_9BURK</name>
<dbReference type="Pfam" id="PF10996">
    <property type="entry name" value="Beta-Casp"/>
    <property type="match status" value="1"/>
</dbReference>
<dbReference type="CDD" id="cd16295">
    <property type="entry name" value="TTHA0252-CPSF-like_MBL-fold"/>
    <property type="match status" value="1"/>
</dbReference>
<dbReference type="RefSeq" id="WP_263569783.1">
    <property type="nucleotide sequence ID" value="NZ_JAJIRN010000002.1"/>
</dbReference>
<accession>A0ABT2YA13</accession>
<dbReference type="SMART" id="SM01027">
    <property type="entry name" value="Beta-Casp"/>
    <property type="match status" value="1"/>
</dbReference>
<dbReference type="InterPro" id="IPR011108">
    <property type="entry name" value="RMMBL"/>
</dbReference>
<reference evidence="4 5" key="1">
    <citation type="submission" date="2021-11" db="EMBL/GenBank/DDBJ databases">
        <authorList>
            <person name="Liang Q."/>
            <person name="Mou H."/>
            <person name="Liu Z."/>
        </authorList>
    </citation>
    <scope>NUCLEOTIDE SEQUENCE [LARGE SCALE GENOMIC DNA]</scope>
    <source>
        <strain evidence="4 5">CHU3</strain>
    </source>
</reference>
<evidence type="ECO:0000313" key="4">
    <source>
        <dbReference type="EMBL" id="MCV2367147.1"/>
    </source>
</evidence>
<dbReference type="Pfam" id="PF00753">
    <property type="entry name" value="Lactamase_B"/>
    <property type="match status" value="1"/>
</dbReference>
<evidence type="ECO:0000259" key="2">
    <source>
        <dbReference type="SMART" id="SM00849"/>
    </source>
</evidence>
<keyword evidence="1" id="KW-0378">Hydrolase</keyword>
<evidence type="ECO:0000259" key="3">
    <source>
        <dbReference type="SMART" id="SM01027"/>
    </source>
</evidence>
<feature type="domain" description="Metallo-beta-lactamase" evidence="2">
    <location>
        <begin position="13"/>
        <end position="245"/>
    </location>
</feature>
<proteinExistence type="predicted"/>
<evidence type="ECO:0000313" key="5">
    <source>
        <dbReference type="Proteomes" id="UP001209701"/>
    </source>
</evidence>